<name>A0ABW6KMQ8_9BACI</name>
<dbReference type="Proteomes" id="UP001601059">
    <property type="component" value="Unassembled WGS sequence"/>
</dbReference>
<dbReference type="RefSeq" id="WP_389365218.1">
    <property type="nucleotide sequence ID" value="NZ_JBIACK010000025.1"/>
</dbReference>
<keyword evidence="2" id="KW-1185">Reference proteome</keyword>
<evidence type="ECO:0000313" key="1">
    <source>
        <dbReference type="EMBL" id="MFE8704118.1"/>
    </source>
</evidence>
<protein>
    <submittedName>
        <fullName evidence="1">Uncharacterized protein</fullName>
    </submittedName>
</protein>
<dbReference type="EMBL" id="JBIACK010000025">
    <property type="protein sequence ID" value="MFE8704118.1"/>
    <property type="molecule type" value="Genomic_DNA"/>
</dbReference>
<accession>A0ABW6KMQ8</accession>
<sequence length="207" mass="24264">MKWELATDEQLVTIAKYDNDLPHSLLGEVVEEMLNRGLFDRIIRDCINVVIKNTQRMERIYQVSVEDFLQIGRIEVLSALKSFKRDKGMNFISFVFLKVRSQLGKEIVFLESKKRDHRVCMSYNNETDEGTEMIEFLPSKVNVENYVVNKVTFEQLLKRANKHQQRVVLLRMQGYKFAEIAHLLKRGTGKSMQQAYRIAQDKMRKGA</sequence>
<gene>
    <name evidence="1" type="ORF">ACFYKX_26475</name>
</gene>
<dbReference type="InterPro" id="IPR013325">
    <property type="entry name" value="RNA_pol_sigma_r2"/>
</dbReference>
<comment type="caution">
    <text evidence="1">The sequence shown here is derived from an EMBL/GenBank/DDBJ whole genome shotgun (WGS) entry which is preliminary data.</text>
</comment>
<dbReference type="Gene3D" id="1.10.1740.10">
    <property type="match status" value="1"/>
</dbReference>
<reference evidence="1 2" key="1">
    <citation type="submission" date="2024-08" db="EMBL/GenBank/DDBJ databases">
        <title>Two novel Cytobacillus novel species.</title>
        <authorList>
            <person name="Liu G."/>
        </authorList>
    </citation>
    <scope>NUCLEOTIDE SEQUENCE [LARGE SCALE GENOMIC DNA]</scope>
    <source>
        <strain evidence="1 2">FJAT-54145</strain>
    </source>
</reference>
<dbReference type="SUPFAM" id="SSF88946">
    <property type="entry name" value="Sigma2 domain of RNA polymerase sigma factors"/>
    <property type="match status" value="1"/>
</dbReference>
<proteinExistence type="predicted"/>
<evidence type="ECO:0000313" key="2">
    <source>
        <dbReference type="Proteomes" id="UP001601059"/>
    </source>
</evidence>
<organism evidence="1 2">
    <name type="scientific">Cytobacillus spartinae</name>
    <dbReference type="NCBI Taxonomy" id="3299023"/>
    <lineage>
        <taxon>Bacteria</taxon>
        <taxon>Bacillati</taxon>
        <taxon>Bacillota</taxon>
        <taxon>Bacilli</taxon>
        <taxon>Bacillales</taxon>
        <taxon>Bacillaceae</taxon>
        <taxon>Cytobacillus</taxon>
    </lineage>
</organism>